<gene>
    <name evidence="4" type="ORF">WMY93_032512</name>
</gene>
<evidence type="ECO:0000256" key="1">
    <source>
        <dbReference type="ARBA" id="ARBA00022536"/>
    </source>
</evidence>
<dbReference type="Proteomes" id="UP001460270">
    <property type="component" value="Unassembled WGS sequence"/>
</dbReference>
<feature type="region of interest" description="Disordered" evidence="2">
    <location>
        <begin position="86"/>
        <end position="155"/>
    </location>
</feature>
<protein>
    <recommendedName>
        <fullName evidence="3">EGF-like domain-containing protein</fullName>
    </recommendedName>
</protein>
<feature type="domain" description="EGF-like" evidence="3">
    <location>
        <begin position="25"/>
        <end position="62"/>
    </location>
</feature>
<name>A0AAW0MND5_9GOBI</name>
<keyword evidence="5" id="KW-1185">Reference proteome</keyword>
<dbReference type="SMART" id="SM00181">
    <property type="entry name" value="EGF"/>
    <property type="match status" value="1"/>
</dbReference>
<proteinExistence type="predicted"/>
<dbReference type="SUPFAM" id="SSF57196">
    <property type="entry name" value="EGF/Laminin"/>
    <property type="match status" value="1"/>
</dbReference>
<keyword evidence="1" id="KW-0245">EGF-like domain</keyword>
<feature type="compositionally biased region" description="Basic and acidic residues" evidence="2">
    <location>
        <begin position="109"/>
        <end position="136"/>
    </location>
</feature>
<comment type="caution">
    <text evidence="4">The sequence shown here is derived from an EMBL/GenBank/DDBJ whole genome shotgun (WGS) entry which is preliminary data.</text>
</comment>
<dbReference type="InterPro" id="IPR000742">
    <property type="entry name" value="EGF"/>
</dbReference>
<dbReference type="AlphaFoldDB" id="A0AAW0MND5"/>
<evidence type="ECO:0000256" key="2">
    <source>
        <dbReference type="SAM" id="MobiDB-lite"/>
    </source>
</evidence>
<evidence type="ECO:0000259" key="3">
    <source>
        <dbReference type="SMART" id="SM00181"/>
    </source>
</evidence>
<dbReference type="Gene3D" id="2.10.25.10">
    <property type="entry name" value="Laminin"/>
    <property type="match status" value="1"/>
</dbReference>
<evidence type="ECO:0000313" key="5">
    <source>
        <dbReference type="Proteomes" id="UP001460270"/>
    </source>
</evidence>
<organism evidence="4 5">
    <name type="scientific">Mugilogobius chulae</name>
    <name type="common">yellowstripe goby</name>
    <dbReference type="NCBI Taxonomy" id="88201"/>
    <lineage>
        <taxon>Eukaryota</taxon>
        <taxon>Metazoa</taxon>
        <taxon>Chordata</taxon>
        <taxon>Craniata</taxon>
        <taxon>Vertebrata</taxon>
        <taxon>Euteleostomi</taxon>
        <taxon>Actinopterygii</taxon>
        <taxon>Neopterygii</taxon>
        <taxon>Teleostei</taxon>
        <taxon>Neoteleostei</taxon>
        <taxon>Acanthomorphata</taxon>
        <taxon>Gobiaria</taxon>
        <taxon>Gobiiformes</taxon>
        <taxon>Gobioidei</taxon>
        <taxon>Gobiidae</taxon>
        <taxon>Gobionellinae</taxon>
        <taxon>Mugilogobius</taxon>
    </lineage>
</organism>
<dbReference type="InterPro" id="IPR026823">
    <property type="entry name" value="cEGF"/>
</dbReference>
<dbReference type="FunFam" id="2.10.25.10:FF:000046">
    <property type="entry name" value="Latent-transforming growth factor beta-binding protein 1 isoform x2"/>
    <property type="match status" value="1"/>
</dbReference>
<reference evidence="5" key="1">
    <citation type="submission" date="2024-04" db="EMBL/GenBank/DDBJ databases">
        <title>Salinicola lusitanus LLJ914,a marine bacterium isolated from the Okinawa Trough.</title>
        <authorList>
            <person name="Li J."/>
        </authorList>
    </citation>
    <scope>NUCLEOTIDE SEQUENCE [LARGE SCALE GENOMIC DNA]</scope>
</reference>
<dbReference type="Pfam" id="PF12662">
    <property type="entry name" value="cEGF"/>
    <property type="match status" value="1"/>
</dbReference>
<feature type="compositionally biased region" description="Basic residues" evidence="2">
    <location>
        <begin position="140"/>
        <end position="155"/>
    </location>
</feature>
<sequence>MRSRTCFYLFFTVSSDAFEGLQSEECGVLNGCENGRCVRVQEGFTCDCFDGFSLDLSRMACVDVDECSELNRRMSLCKTQTAPNYCVQEGAPQGPGGPETTRDQSVNPELRRPDVEPRRHDVEPRRHDVELRRHDQQQQQRRRGRHRHRAAAAAH</sequence>
<evidence type="ECO:0000313" key="4">
    <source>
        <dbReference type="EMBL" id="KAK7880851.1"/>
    </source>
</evidence>
<dbReference type="EMBL" id="JBBPFD010000044">
    <property type="protein sequence ID" value="KAK7880851.1"/>
    <property type="molecule type" value="Genomic_DNA"/>
</dbReference>
<accession>A0AAW0MND5</accession>